<dbReference type="GO" id="GO:0003676">
    <property type="term" value="F:nucleic acid binding"/>
    <property type="evidence" value="ECO:0007669"/>
    <property type="project" value="InterPro"/>
</dbReference>
<dbReference type="Pfam" id="PF13456">
    <property type="entry name" value="RVT_3"/>
    <property type="match status" value="1"/>
</dbReference>
<feature type="domain" description="RNase H type-1" evidence="1">
    <location>
        <begin position="30"/>
        <end position="78"/>
    </location>
</feature>
<sequence>MRGGHVFSAYIVHDAYLNLRYANGWAVDTENVEAKDAVQMGEYKAMVEALSYCSENGIRRVWLEDDCSGVIRVVNDVAWLRGTMDKKYRCEFEKSRPQALMATGISRSCNIPARFMACCAHDFFEADDKEKRPPLCERRVEFSSMEDLKREQAAAPSTSAYFRTLHELLCSLKKDAKGLGQHFVKWQV</sequence>
<evidence type="ECO:0000313" key="2">
    <source>
        <dbReference type="EMBL" id="KAK1270246.1"/>
    </source>
</evidence>
<accession>A0AAV9B2F9</accession>
<organism evidence="2 3">
    <name type="scientific">Acorus gramineus</name>
    <name type="common">Dwarf sweet flag</name>
    <dbReference type="NCBI Taxonomy" id="55184"/>
    <lineage>
        <taxon>Eukaryota</taxon>
        <taxon>Viridiplantae</taxon>
        <taxon>Streptophyta</taxon>
        <taxon>Embryophyta</taxon>
        <taxon>Tracheophyta</taxon>
        <taxon>Spermatophyta</taxon>
        <taxon>Magnoliopsida</taxon>
        <taxon>Liliopsida</taxon>
        <taxon>Acoraceae</taxon>
        <taxon>Acorus</taxon>
    </lineage>
</organism>
<evidence type="ECO:0000259" key="1">
    <source>
        <dbReference type="Pfam" id="PF13456"/>
    </source>
</evidence>
<name>A0AAV9B2F9_ACOGR</name>
<dbReference type="InterPro" id="IPR002156">
    <property type="entry name" value="RNaseH_domain"/>
</dbReference>
<reference evidence="2" key="2">
    <citation type="submission" date="2023-06" db="EMBL/GenBank/DDBJ databases">
        <authorList>
            <person name="Ma L."/>
            <person name="Liu K.-W."/>
            <person name="Li Z."/>
            <person name="Hsiao Y.-Y."/>
            <person name="Qi Y."/>
            <person name="Fu T."/>
            <person name="Tang G."/>
            <person name="Zhang D."/>
            <person name="Sun W.-H."/>
            <person name="Liu D.-K."/>
            <person name="Li Y."/>
            <person name="Chen G.-Z."/>
            <person name="Liu X.-D."/>
            <person name="Liao X.-Y."/>
            <person name="Jiang Y.-T."/>
            <person name="Yu X."/>
            <person name="Hao Y."/>
            <person name="Huang J."/>
            <person name="Zhao X.-W."/>
            <person name="Ke S."/>
            <person name="Chen Y.-Y."/>
            <person name="Wu W.-L."/>
            <person name="Hsu J.-L."/>
            <person name="Lin Y.-F."/>
            <person name="Huang M.-D."/>
            <person name="Li C.-Y."/>
            <person name="Huang L."/>
            <person name="Wang Z.-W."/>
            <person name="Zhao X."/>
            <person name="Zhong W.-Y."/>
            <person name="Peng D.-H."/>
            <person name="Ahmad S."/>
            <person name="Lan S."/>
            <person name="Zhang J.-S."/>
            <person name="Tsai W.-C."/>
            <person name="Van De Peer Y."/>
            <person name="Liu Z.-J."/>
        </authorList>
    </citation>
    <scope>NUCLEOTIDE SEQUENCE</scope>
    <source>
        <strain evidence="2">SCP</strain>
        <tissue evidence="2">Leaves</tissue>
    </source>
</reference>
<dbReference type="AlphaFoldDB" id="A0AAV9B2F9"/>
<comment type="caution">
    <text evidence="2">The sequence shown here is derived from an EMBL/GenBank/DDBJ whole genome shotgun (WGS) entry which is preliminary data.</text>
</comment>
<evidence type="ECO:0000313" key="3">
    <source>
        <dbReference type="Proteomes" id="UP001179952"/>
    </source>
</evidence>
<protein>
    <recommendedName>
        <fullName evidence="1">RNase H type-1 domain-containing protein</fullName>
    </recommendedName>
</protein>
<keyword evidence="3" id="KW-1185">Reference proteome</keyword>
<dbReference type="Proteomes" id="UP001179952">
    <property type="component" value="Unassembled WGS sequence"/>
</dbReference>
<gene>
    <name evidence="2" type="ORF">QJS04_geneDACA006186</name>
</gene>
<reference evidence="2" key="1">
    <citation type="journal article" date="2023" name="Nat. Commun.">
        <title>Diploid and tetraploid genomes of Acorus and the evolution of monocots.</title>
        <authorList>
            <person name="Ma L."/>
            <person name="Liu K.W."/>
            <person name="Li Z."/>
            <person name="Hsiao Y.Y."/>
            <person name="Qi Y."/>
            <person name="Fu T."/>
            <person name="Tang G.D."/>
            <person name="Zhang D."/>
            <person name="Sun W.H."/>
            <person name="Liu D.K."/>
            <person name="Li Y."/>
            <person name="Chen G.Z."/>
            <person name="Liu X.D."/>
            <person name="Liao X.Y."/>
            <person name="Jiang Y.T."/>
            <person name="Yu X."/>
            <person name="Hao Y."/>
            <person name="Huang J."/>
            <person name="Zhao X.W."/>
            <person name="Ke S."/>
            <person name="Chen Y.Y."/>
            <person name="Wu W.L."/>
            <person name="Hsu J.L."/>
            <person name="Lin Y.F."/>
            <person name="Huang M.D."/>
            <person name="Li C.Y."/>
            <person name="Huang L."/>
            <person name="Wang Z.W."/>
            <person name="Zhao X."/>
            <person name="Zhong W.Y."/>
            <person name="Peng D.H."/>
            <person name="Ahmad S."/>
            <person name="Lan S."/>
            <person name="Zhang J.S."/>
            <person name="Tsai W.C."/>
            <person name="Van de Peer Y."/>
            <person name="Liu Z.J."/>
        </authorList>
    </citation>
    <scope>NUCLEOTIDE SEQUENCE</scope>
    <source>
        <strain evidence="2">SCP</strain>
    </source>
</reference>
<proteinExistence type="predicted"/>
<dbReference type="EMBL" id="JAUJYN010000005">
    <property type="protein sequence ID" value="KAK1270246.1"/>
    <property type="molecule type" value="Genomic_DNA"/>
</dbReference>
<dbReference type="GO" id="GO:0004523">
    <property type="term" value="F:RNA-DNA hybrid ribonuclease activity"/>
    <property type="evidence" value="ECO:0007669"/>
    <property type="project" value="InterPro"/>
</dbReference>